<dbReference type="InterPro" id="IPR017452">
    <property type="entry name" value="GPCR_Rhodpsn_7TM"/>
</dbReference>
<protein>
    <recommendedName>
        <fullName evidence="11">G-protein coupled receptors family 1 profile domain-containing protein</fullName>
    </recommendedName>
</protein>
<feature type="domain" description="G-protein coupled receptors family 1 profile" evidence="11">
    <location>
        <begin position="58"/>
        <end position="306"/>
    </location>
</feature>
<dbReference type="RefSeq" id="XP_020915760.1">
    <property type="nucleotide sequence ID" value="XM_021060101.1"/>
</dbReference>
<dbReference type="GeneID" id="110253224"/>
<dbReference type="Gene3D" id="1.20.1070.10">
    <property type="entry name" value="Rhodopsin 7-helix transmembrane proteins"/>
    <property type="match status" value="1"/>
</dbReference>
<feature type="transmembrane region" description="Helical" evidence="10">
    <location>
        <begin position="160"/>
        <end position="182"/>
    </location>
</feature>
<feature type="transmembrane region" description="Helical" evidence="10">
    <location>
        <begin position="79"/>
        <end position="104"/>
    </location>
</feature>
<evidence type="ECO:0000256" key="7">
    <source>
        <dbReference type="ARBA" id="ARBA00023170"/>
    </source>
</evidence>
<comment type="subcellular location">
    <subcellularLocation>
        <location evidence="1">Cell membrane</location>
        <topology evidence="1">Multi-pass membrane protein</topology>
    </subcellularLocation>
</comment>
<dbReference type="CDD" id="cd00637">
    <property type="entry name" value="7tm_classA_rhodopsin-like"/>
    <property type="match status" value="1"/>
</dbReference>
<evidence type="ECO:0000256" key="1">
    <source>
        <dbReference type="ARBA" id="ARBA00004651"/>
    </source>
</evidence>
<evidence type="ECO:0000313" key="12">
    <source>
        <dbReference type="EnsemblMetazoa" id="XP_020915760.1"/>
    </source>
</evidence>
<dbReference type="SUPFAM" id="SSF81321">
    <property type="entry name" value="Family A G protein-coupled receptor-like"/>
    <property type="match status" value="1"/>
</dbReference>
<feature type="transmembrane region" description="Helical" evidence="10">
    <location>
        <begin position="41"/>
        <end position="67"/>
    </location>
</feature>
<dbReference type="GO" id="GO:0004930">
    <property type="term" value="F:G protein-coupled receptor activity"/>
    <property type="evidence" value="ECO:0007669"/>
    <property type="project" value="UniProtKB-KW"/>
</dbReference>
<dbReference type="PANTHER" id="PTHR24246:SF27">
    <property type="entry name" value="ADENOSINE RECEPTOR, ISOFORM A"/>
    <property type="match status" value="1"/>
</dbReference>
<keyword evidence="3 10" id="KW-0812">Transmembrane</keyword>
<dbReference type="EnsemblMetazoa" id="XM_021060101.1">
    <property type="protein sequence ID" value="XP_020915760.1"/>
    <property type="gene ID" value="LOC110253224"/>
</dbReference>
<evidence type="ECO:0000256" key="9">
    <source>
        <dbReference type="ARBA" id="ARBA00023224"/>
    </source>
</evidence>
<evidence type="ECO:0000256" key="5">
    <source>
        <dbReference type="ARBA" id="ARBA00023040"/>
    </source>
</evidence>
<dbReference type="InterPro" id="IPR000276">
    <property type="entry name" value="GPCR_Rhodpsn"/>
</dbReference>
<dbReference type="PANTHER" id="PTHR24246">
    <property type="entry name" value="OLFACTORY RECEPTOR AND ADENOSINE RECEPTOR"/>
    <property type="match status" value="1"/>
</dbReference>
<feature type="transmembrane region" description="Helical" evidence="10">
    <location>
        <begin position="188"/>
        <end position="208"/>
    </location>
</feature>
<evidence type="ECO:0000256" key="4">
    <source>
        <dbReference type="ARBA" id="ARBA00022989"/>
    </source>
</evidence>
<keyword evidence="5" id="KW-0297">G-protein coupled receptor</keyword>
<name>A0A913Y812_EXADI</name>
<accession>A0A913Y812</accession>
<keyword evidence="6 10" id="KW-0472">Membrane</keyword>
<dbReference type="GO" id="GO:0005886">
    <property type="term" value="C:plasma membrane"/>
    <property type="evidence" value="ECO:0007669"/>
    <property type="project" value="UniProtKB-SubCell"/>
</dbReference>
<keyword evidence="9" id="KW-0807">Transducer</keyword>
<proteinExistence type="predicted"/>
<dbReference type="OrthoDB" id="5955857at2759"/>
<feature type="transmembrane region" description="Helical" evidence="10">
    <location>
        <begin position="252"/>
        <end position="275"/>
    </location>
</feature>
<evidence type="ECO:0000256" key="6">
    <source>
        <dbReference type="ARBA" id="ARBA00023136"/>
    </source>
</evidence>
<feature type="transmembrane region" description="Helical" evidence="10">
    <location>
        <begin position="287"/>
        <end position="308"/>
    </location>
</feature>
<evidence type="ECO:0000256" key="8">
    <source>
        <dbReference type="ARBA" id="ARBA00023180"/>
    </source>
</evidence>
<dbReference type="Proteomes" id="UP000887567">
    <property type="component" value="Unplaced"/>
</dbReference>
<dbReference type="Pfam" id="PF00001">
    <property type="entry name" value="7tm_1"/>
    <property type="match status" value="1"/>
</dbReference>
<evidence type="ECO:0000313" key="13">
    <source>
        <dbReference type="Proteomes" id="UP000887567"/>
    </source>
</evidence>
<organism evidence="12 13">
    <name type="scientific">Exaiptasia diaphana</name>
    <name type="common">Tropical sea anemone</name>
    <name type="synonym">Aiptasia pulchella</name>
    <dbReference type="NCBI Taxonomy" id="2652724"/>
    <lineage>
        <taxon>Eukaryota</taxon>
        <taxon>Metazoa</taxon>
        <taxon>Cnidaria</taxon>
        <taxon>Anthozoa</taxon>
        <taxon>Hexacorallia</taxon>
        <taxon>Actiniaria</taxon>
        <taxon>Aiptasiidae</taxon>
        <taxon>Exaiptasia</taxon>
    </lineage>
</organism>
<evidence type="ECO:0000259" key="11">
    <source>
        <dbReference type="PROSITE" id="PS50262"/>
    </source>
</evidence>
<keyword evidence="13" id="KW-1185">Reference proteome</keyword>
<evidence type="ECO:0000256" key="3">
    <source>
        <dbReference type="ARBA" id="ARBA00022692"/>
    </source>
</evidence>
<keyword evidence="4 10" id="KW-1133">Transmembrane helix</keyword>
<dbReference type="PRINTS" id="PR00237">
    <property type="entry name" value="GPCRRHODOPSN"/>
</dbReference>
<dbReference type="AlphaFoldDB" id="A0A913Y812"/>
<dbReference type="KEGG" id="epa:110253224"/>
<dbReference type="PROSITE" id="PS50262">
    <property type="entry name" value="G_PROTEIN_RECEP_F1_2"/>
    <property type="match status" value="1"/>
</dbReference>
<keyword evidence="2" id="KW-1003">Cell membrane</keyword>
<evidence type="ECO:0000256" key="10">
    <source>
        <dbReference type="SAM" id="Phobius"/>
    </source>
</evidence>
<reference evidence="12" key="1">
    <citation type="submission" date="2022-11" db="UniProtKB">
        <authorList>
            <consortium name="EnsemblMetazoa"/>
        </authorList>
    </citation>
    <scope>IDENTIFICATION</scope>
</reference>
<evidence type="ECO:0000256" key="2">
    <source>
        <dbReference type="ARBA" id="ARBA00022475"/>
    </source>
</evidence>
<sequence>MANNSTSFVDISRGHAVCFMSVPTFDPYDTINRPDSIYPNWAFLATLNGIASLPTAFINALIIWVVVENKNLRSSAFNVLLASLAVTDFLVGLLIEPTYCLLLACLLNECYSPCQFTAYVLLTLACCGTTVVTFAIATAERYLAIEHPNFYLNNVTGKRVLIATMIFWAATLGISIACSTFMNKNHPHLAKVPFMVVISVSVLIILYCTSKVQLTAYRQRKDIAHQQESTQQPDKHQQQENRLVEYKKVSMTVTIVVMSFLFYMPLIITTVIEALRKDVSRDFKYHAVFVCLTFVHLQSLIIPIILSLRLSYIREGIKNKLVCFTGN</sequence>
<keyword evidence="8" id="KW-0325">Glycoprotein</keyword>
<keyword evidence="7" id="KW-0675">Receptor</keyword>
<feature type="transmembrane region" description="Helical" evidence="10">
    <location>
        <begin position="116"/>
        <end position="139"/>
    </location>
</feature>